<protein>
    <recommendedName>
        <fullName evidence="8">Tetraspanin</fullName>
    </recommendedName>
</protein>
<dbReference type="InterPro" id="IPR008952">
    <property type="entry name" value="Tetraspanin_EC2_sf"/>
</dbReference>
<keyword evidence="3 5" id="KW-1133">Transmembrane helix</keyword>
<evidence type="ECO:0000313" key="6">
    <source>
        <dbReference type="EMBL" id="KAF3851193.1"/>
    </source>
</evidence>
<dbReference type="AlphaFoldDB" id="A0A7J5YPZ4"/>
<dbReference type="EMBL" id="JAAKFY010000010">
    <property type="protein sequence ID" value="KAF3851193.1"/>
    <property type="molecule type" value="Genomic_DNA"/>
</dbReference>
<dbReference type="GO" id="GO:0005886">
    <property type="term" value="C:plasma membrane"/>
    <property type="evidence" value="ECO:0007669"/>
    <property type="project" value="TreeGrafter"/>
</dbReference>
<comment type="subcellular location">
    <subcellularLocation>
        <location evidence="1">Membrane</location>
        <topology evidence="1">Multi-pass membrane protein</topology>
    </subcellularLocation>
</comment>
<dbReference type="CDD" id="cd03163">
    <property type="entry name" value="TM4SF8_like_LEL"/>
    <property type="match status" value="1"/>
</dbReference>
<dbReference type="OrthoDB" id="9993879at2759"/>
<name>A0A7J5YPZ4_DISMA</name>
<reference evidence="6 7" key="1">
    <citation type="submission" date="2020-03" db="EMBL/GenBank/DDBJ databases">
        <title>Dissostichus mawsoni Genome sequencing and assembly.</title>
        <authorList>
            <person name="Park H."/>
        </authorList>
    </citation>
    <scope>NUCLEOTIDE SEQUENCE [LARGE SCALE GENOMIC DNA]</scope>
    <source>
        <strain evidence="6">DM0001</strain>
        <tissue evidence="6">Muscle</tissue>
    </source>
</reference>
<keyword evidence="7" id="KW-1185">Reference proteome</keyword>
<evidence type="ECO:0000256" key="4">
    <source>
        <dbReference type="ARBA" id="ARBA00023136"/>
    </source>
</evidence>
<gene>
    <name evidence="6" type="ORF">F7725_012965</name>
</gene>
<dbReference type="Proteomes" id="UP000518266">
    <property type="component" value="Unassembled WGS sequence"/>
</dbReference>
<keyword evidence="2 5" id="KW-0812">Transmembrane</keyword>
<dbReference type="PANTHER" id="PTHR19282">
    <property type="entry name" value="TETRASPANIN"/>
    <property type="match status" value="1"/>
</dbReference>
<evidence type="ECO:0008006" key="8">
    <source>
        <dbReference type="Google" id="ProtNLM"/>
    </source>
</evidence>
<dbReference type="Pfam" id="PF00335">
    <property type="entry name" value="Tetraspanin"/>
    <property type="match status" value="1"/>
</dbReference>
<keyword evidence="4 5" id="KW-0472">Membrane</keyword>
<dbReference type="Gene3D" id="1.10.1450.10">
    <property type="entry name" value="Tetraspanin"/>
    <property type="match status" value="1"/>
</dbReference>
<feature type="transmembrane region" description="Helical" evidence="5">
    <location>
        <begin position="119"/>
        <end position="140"/>
    </location>
</feature>
<accession>A0A7J5YPZ4</accession>
<proteinExistence type="predicted"/>
<sequence>MCGTVPLWLREWCDAASLQGAERARAGCVASLSSPKHEKQLGTLRDNKCTRTPNLPSLSAPPSLNMDCGIFTSKTVLLFLSLVFWAAGAVLAYVGAYVIKSYDNFDSFIQDKYTLVPAAIIIGVSVVMFIFGLVGCCATLRESKVGLSFFFLIIMAIFAAEVAALVFSFIYKGKINADLERSMSEVFVHYDGQTTETKAVDYLQTQLQCCGVMNYTSWSNTTWSNSHNNTVPLSCCKNGTSQCTGRMDQPDLLNTQGCEVKLDQLLQDVLSYAMLVILGFAIIKFFGMLSVCVITCKTGNRRSGYQPLYA</sequence>
<evidence type="ECO:0000256" key="2">
    <source>
        <dbReference type="ARBA" id="ARBA00022692"/>
    </source>
</evidence>
<feature type="transmembrane region" description="Helical" evidence="5">
    <location>
        <begin position="269"/>
        <end position="296"/>
    </location>
</feature>
<evidence type="ECO:0000313" key="7">
    <source>
        <dbReference type="Proteomes" id="UP000518266"/>
    </source>
</evidence>
<evidence type="ECO:0000256" key="1">
    <source>
        <dbReference type="ARBA" id="ARBA00004141"/>
    </source>
</evidence>
<dbReference type="InterPro" id="IPR018499">
    <property type="entry name" value="Tetraspanin/Peripherin"/>
</dbReference>
<dbReference type="SUPFAM" id="SSF48652">
    <property type="entry name" value="Tetraspanin"/>
    <property type="match status" value="1"/>
</dbReference>
<comment type="caution">
    <text evidence="6">The sequence shown here is derived from an EMBL/GenBank/DDBJ whole genome shotgun (WGS) entry which is preliminary data.</text>
</comment>
<dbReference type="PRINTS" id="PR00259">
    <property type="entry name" value="TMFOUR"/>
</dbReference>
<organism evidence="6 7">
    <name type="scientific">Dissostichus mawsoni</name>
    <name type="common">Antarctic cod</name>
    <dbReference type="NCBI Taxonomy" id="36200"/>
    <lineage>
        <taxon>Eukaryota</taxon>
        <taxon>Metazoa</taxon>
        <taxon>Chordata</taxon>
        <taxon>Craniata</taxon>
        <taxon>Vertebrata</taxon>
        <taxon>Euteleostomi</taxon>
        <taxon>Actinopterygii</taxon>
        <taxon>Neopterygii</taxon>
        <taxon>Teleostei</taxon>
        <taxon>Neoteleostei</taxon>
        <taxon>Acanthomorphata</taxon>
        <taxon>Eupercaria</taxon>
        <taxon>Perciformes</taxon>
        <taxon>Notothenioidei</taxon>
        <taxon>Nototheniidae</taxon>
        <taxon>Dissostichus</taxon>
    </lineage>
</organism>
<dbReference type="PANTHER" id="PTHR19282:SF120">
    <property type="entry name" value="TETRASPANIN-36"/>
    <property type="match status" value="1"/>
</dbReference>
<feature type="transmembrane region" description="Helical" evidence="5">
    <location>
        <begin position="147"/>
        <end position="171"/>
    </location>
</feature>
<evidence type="ECO:0000256" key="3">
    <source>
        <dbReference type="ARBA" id="ARBA00022989"/>
    </source>
</evidence>
<feature type="transmembrane region" description="Helical" evidence="5">
    <location>
        <begin position="76"/>
        <end position="99"/>
    </location>
</feature>
<evidence type="ECO:0000256" key="5">
    <source>
        <dbReference type="SAM" id="Phobius"/>
    </source>
</evidence>